<sequence>MSSQANPVLVAALLSAILLAFHPSAAAGKTVKCHPEDRDALLGIKKALNNPYLLSSWDTSIEVDCCEWYGLDCDATTHRVYTLYLLDNGLPGKIPSEIGNLTYLRELILHKLPNITGPIPTTLPRLRHLEFLTIDWTGIAGPIPDSISQLKNLTYLNLSYNKLTGPIPSSISKIANLGYIDLGRNRLTGTIPASLVSLKGNNLYLKLSQNLLTGSIPESFREIDFGQIELSRNRLEGDLSMLFGKNKTTQFMFLDRNRFEFNFSKVEIHSALSWLEVGHNRAYGQMPEAMAGLELQHLNVSYNRLCGKIPVGGRMQSFDYTTYFHNRCLCGAPLNITCP</sequence>
<reference evidence="2" key="1">
    <citation type="journal article" date="2023" name="Front. Plant Sci.">
        <title>Chromosomal-level genome assembly of Melastoma candidum provides insights into trichome evolution.</title>
        <authorList>
            <person name="Zhong Y."/>
            <person name="Wu W."/>
            <person name="Sun C."/>
            <person name="Zou P."/>
            <person name="Liu Y."/>
            <person name="Dai S."/>
            <person name="Zhou R."/>
        </authorList>
    </citation>
    <scope>NUCLEOTIDE SEQUENCE [LARGE SCALE GENOMIC DNA]</scope>
</reference>
<name>A0ACB9N1Z2_9MYRT</name>
<evidence type="ECO:0000313" key="1">
    <source>
        <dbReference type="EMBL" id="KAI4330494.1"/>
    </source>
</evidence>
<accession>A0ACB9N1Z2</accession>
<gene>
    <name evidence="1" type="ORF">MLD38_028779</name>
</gene>
<organism evidence="1 2">
    <name type="scientific">Melastoma candidum</name>
    <dbReference type="NCBI Taxonomy" id="119954"/>
    <lineage>
        <taxon>Eukaryota</taxon>
        <taxon>Viridiplantae</taxon>
        <taxon>Streptophyta</taxon>
        <taxon>Embryophyta</taxon>
        <taxon>Tracheophyta</taxon>
        <taxon>Spermatophyta</taxon>
        <taxon>Magnoliopsida</taxon>
        <taxon>eudicotyledons</taxon>
        <taxon>Gunneridae</taxon>
        <taxon>Pentapetalae</taxon>
        <taxon>rosids</taxon>
        <taxon>malvids</taxon>
        <taxon>Myrtales</taxon>
        <taxon>Melastomataceae</taxon>
        <taxon>Melastomatoideae</taxon>
        <taxon>Melastomateae</taxon>
        <taxon>Melastoma</taxon>
    </lineage>
</organism>
<evidence type="ECO:0000313" key="2">
    <source>
        <dbReference type="Proteomes" id="UP001057402"/>
    </source>
</evidence>
<proteinExistence type="predicted"/>
<keyword evidence="2" id="KW-1185">Reference proteome</keyword>
<dbReference type="EMBL" id="CM042887">
    <property type="protein sequence ID" value="KAI4330494.1"/>
    <property type="molecule type" value="Genomic_DNA"/>
</dbReference>
<comment type="caution">
    <text evidence="1">The sequence shown here is derived from an EMBL/GenBank/DDBJ whole genome shotgun (WGS) entry which is preliminary data.</text>
</comment>
<dbReference type="Proteomes" id="UP001057402">
    <property type="component" value="Chromosome 8"/>
</dbReference>
<protein>
    <submittedName>
        <fullName evidence="1">Uncharacterized protein</fullName>
    </submittedName>
</protein>